<dbReference type="InterPro" id="IPR002933">
    <property type="entry name" value="Peptidase_M20"/>
</dbReference>
<evidence type="ECO:0000313" key="9">
    <source>
        <dbReference type="EMBL" id="MBU9728254.1"/>
    </source>
</evidence>
<dbReference type="InterPro" id="IPR050072">
    <property type="entry name" value="Peptidase_M20A"/>
</dbReference>
<keyword evidence="5" id="KW-0378">Hydrolase</keyword>
<dbReference type="PANTHER" id="PTHR43808:SF25">
    <property type="entry name" value="PEPTIDASE M20 DIMERISATION DOMAIN-CONTAINING PROTEIN"/>
    <property type="match status" value="1"/>
</dbReference>
<dbReference type="EMBL" id="JAHQCX010000017">
    <property type="protein sequence ID" value="MBU9728254.1"/>
    <property type="molecule type" value="Genomic_DNA"/>
</dbReference>
<evidence type="ECO:0000256" key="7">
    <source>
        <dbReference type="ARBA" id="ARBA00023285"/>
    </source>
</evidence>
<keyword evidence="10" id="KW-1185">Reference proteome</keyword>
<dbReference type="SUPFAM" id="SSF55031">
    <property type="entry name" value="Bacterial exopeptidase dimerisation domain"/>
    <property type="match status" value="1"/>
</dbReference>
<keyword evidence="7" id="KW-0170">Cobalt</keyword>
<evidence type="ECO:0000313" key="10">
    <source>
        <dbReference type="Proteomes" id="UP001314681"/>
    </source>
</evidence>
<dbReference type="Pfam" id="PF07687">
    <property type="entry name" value="M20_dimer"/>
    <property type="match status" value="1"/>
</dbReference>
<evidence type="ECO:0000259" key="8">
    <source>
        <dbReference type="Pfam" id="PF07687"/>
    </source>
</evidence>
<accession>A0ABS6KCK5</accession>
<dbReference type="InterPro" id="IPR011650">
    <property type="entry name" value="Peptidase_M20_dimer"/>
</dbReference>
<feature type="domain" description="Peptidase M20 dimerisation" evidence="8">
    <location>
        <begin position="203"/>
        <end position="315"/>
    </location>
</feature>
<dbReference type="InterPro" id="IPR010182">
    <property type="entry name" value="ArgE/DapE"/>
</dbReference>
<comment type="cofactor">
    <cofactor evidence="1">
        <name>Co(2+)</name>
        <dbReference type="ChEBI" id="CHEBI:48828"/>
    </cofactor>
</comment>
<dbReference type="Pfam" id="PF01546">
    <property type="entry name" value="Peptidase_M20"/>
    <property type="match status" value="1"/>
</dbReference>
<dbReference type="Gene3D" id="3.30.70.360">
    <property type="match status" value="1"/>
</dbReference>
<dbReference type="PANTHER" id="PTHR43808">
    <property type="entry name" value="ACETYLORNITHINE DEACETYLASE"/>
    <property type="match status" value="1"/>
</dbReference>
<dbReference type="NCBIfam" id="TIGR01910">
    <property type="entry name" value="DapE-ArgE"/>
    <property type="match status" value="1"/>
</dbReference>
<dbReference type="Proteomes" id="UP001314681">
    <property type="component" value="Unassembled WGS sequence"/>
</dbReference>
<organism evidence="9 10">
    <name type="scientific">Diplocloster modestus</name>
    <dbReference type="NCBI Taxonomy" id="2850322"/>
    <lineage>
        <taxon>Bacteria</taxon>
        <taxon>Bacillati</taxon>
        <taxon>Bacillota</taxon>
        <taxon>Clostridia</taxon>
        <taxon>Lachnospirales</taxon>
        <taxon>Lachnospiraceae</taxon>
        <taxon>Diplocloster</taxon>
    </lineage>
</organism>
<evidence type="ECO:0000256" key="1">
    <source>
        <dbReference type="ARBA" id="ARBA00001941"/>
    </source>
</evidence>
<comment type="caution">
    <text evidence="9">The sequence shown here is derived from an EMBL/GenBank/DDBJ whole genome shotgun (WGS) entry which is preliminary data.</text>
</comment>
<gene>
    <name evidence="9" type="ORF">KTH90_19820</name>
</gene>
<dbReference type="Gene3D" id="3.40.630.10">
    <property type="entry name" value="Zn peptidases"/>
    <property type="match status" value="1"/>
</dbReference>
<evidence type="ECO:0000256" key="5">
    <source>
        <dbReference type="ARBA" id="ARBA00022801"/>
    </source>
</evidence>
<protein>
    <submittedName>
        <fullName evidence="9">ArgE/DapE family deacylase</fullName>
    </submittedName>
</protein>
<evidence type="ECO:0000256" key="2">
    <source>
        <dbReference type="ARBA" id="ARBA00001947"/>
    </source>
</evidence>
<proteinExistence type="inferred from homology"/>
<dbReference type="RefSeq" id="WP_238727312.1">
    <property type="nucleotide sequence ID" value="NZ_JAHQCX010000017.1"/>
</dbReference>
<sequence length="426" mass="47597">MDEIKNSIQEKQEDYLEFLRKLIGMDTSVIRHGEDGQEAKAQEFLAEYLKNLGCEVDMFEPDNERMSKHPGYNRGHQYKNRPNVVGTYKGTGGGRSLILNGHIDTMPSGELKRWKYNPWEMTEEDGKLYGLGTDDMKGGLSAAILALELVLSTGFRPRGDIMIQSVVDEEGGGNGSLSCVDMGYRADGVIIAEGTNLEVFPVNRGAWLGEVEIDGLPIHASLRGFGQSAIDKMVKVMNCMRELELKWLTTKRHPLLDPPTINFGYIQGGIAASTVAESCLMKFEIEYYPSELDKLGNRFLVDKDEVVKEVEDYVNAMANGDEWLKDHPVRFHWFQDCAPFETDANDPLVQTLADVAMDVTGRRVIAGMSAGCDARHFTNIAKVPTVVYGPGTCQNAHVVNEYLTKDQFFKAIESYAKMIINWTGLR</sequence>
<keyword evidence="6" id="KW-0862">Zinc</keyword>
<evidence type="ECO:0000256" key="3">
    <source>
        <dbReference type="ARBA" id="ARBA00006247"/>
    </source>
</evidence>
<keyword evidence="4" id="KW-0479">Metal-binding</keyword>
<evidence type="ECO:0000256" key="4">
    <source>
        <dbReference type="ARBA" id="ARBA00022723"/>
    </source>
</evidence>
<comment type="similarity">
    <text evidence="3">Belongs to the peptidase M20A family.</text>
</comment>
<evidence type="ECO:0000256" key="6">
    <source>
        <dbReference type="ARBA" id="ARBA00022833"/>
    </source>
</evidence>
<dbReference type="InterPro" id="IPR036264">
    <property type="entry name" value="Bact_exopeptidase_dim_dom"/>
</dbReference>
<name>A0ABS6KCK5_9FIRM</name>
<reference evidence="9 10" key="1">
    <citation type="submission" date="2021-06" db="EMBL/GenBank/DDBJ databases">
        <title>Description of novel taxa of the family Lachnospiraceae.</title>
        <authorList>
            <person name="Chaplin A.V."/>
            <person name="Sokolova S.R."/>
            <person name="Pikina A.P."/>
            <person name="Korzhanova M."/>
            <person name="Belova V."/>
            <person name="Korostin D."/>
            <person name="Efimov B.A."/>
        </authorList>
    </citation>
    <scope>NUCLEOTIDE SEQUENCE [LARGE SCALE GENOMIC DNA]</scope>
    <source>
        <strain evidence="9 10">ASD4241</strain>
    </source>
</reference>
<dbReference type="SUPFAM" id="SSF53187">
    <property type="entry name" value="Zn-dependent exopeptidases"/>
    <property type="match status" value="1"/>
</dbReference>
<comment type="cofactor">
    <cofactor evidence="2">
        <name>Zn(2+)</name>
        <dbReference type="ChEBI" id="CHEBI:29105"/>
    </cofactor>
</comment>